<name>A0ABY6PKX4_9ACTN</name>
<sequence length="81" mass="8785">MIITSAEQTSMNPVLAGLSVTLSAAIVRMPGGIGVSSSSMRPVRACFWWADFAMRLSQGGFGQTLPVFHRSDEDRRSVTPR</sequence>
<evidence type="ECO:0000313" key="1">
    <source>
        <dbReference type="EMBL" id="UZJ34263.1"/>
    </source>
</evidence>
<organism evidence="1 2">
    <name type="scientific">Streptomyces endophytica</name>
    <dbReference type="NCBI Taxonomy" id="2991496"/>
    <lineage>
        <taxon>Bacteria</taxon>
        <taxon>Bacillati</taxon>
        <taxon>Actinomycetota</taxon>
        <taxon>Actinomycetes</taxon>
        <taxon>Kitasatosporales</taxon>
        <taxon>Streptomycetaceae</taxon>
        <taxon>Streptomyces</taxon>
    </lineage>
</organism>
<protein>
    <submittedName>
        <fullName evidence="1">Uncharacterized protein</fullName>
    </submittedName>
</protein>
<proteinExistence type="predicted"/>
<accession>A0ABY6PKX4</accession>
<reference evidence="1" key="1">
    <citation type="submission" date="2022-11" db="EMBL/GenBank/DDBJ databases">
        <title>Identification and genomic analyses of a novel endophytic actinobacterium Streptomyces endophytica sp. nov. with potential for biocontrol of Yam anthracnose.</title>
        <authorList>
            <person name="Huang X."/>
        </authorList>
    </citation>
    <scope>NUCLEOTIDE SEQUENCE</scope>
    <source>
        <strain evidence="1">HNM0140</strain>
    </source>
</reference>
<dbReference type="Proteomes" id="UP001164959">
    <property type="component" value="Chromosome"/>
</dbReference>
<dbReference type="EMBL" id="CP110636">
    <property type="protein sequence ID" value="UZJ34263.1"/>
    <property type="molecule type" value="Genomic_DNA"/>
</dbReference>
<evidence type="ECO:0000313" key="2">
    <source>
        <dbReference type="Proteomes" id="UP001164959"/>
    </source>
</evidence>
<gene>
    <name evidence="1" type="ORF">OJ254_01355</name>
</gene>
<keyword evidence="2" id="KW-1185">Reference proteome</keyword>
<dbReference type="RefSeq" id="WP_265365384.1">
    <property type="nucleotide sequence ID" value="NZ_CP110636.1"/>
</dbReference>